<feature type="transmembrane region" description="Helical" evidence="8">
    <location>
        <begin position="404"/>
        <end position="424"/>
    </location>
</feature>
<dbReference type="InterPro" id="IPR006042">
    <property type="entry name" value="Xan_ur_permease"/>
</dbReference>
<proteinExistence type="inferred from homology"/>
<feature type="transmembrane region" description="Helical" evidence="8">
    <location>
        <begin position="23"/>
        <end position="43"/>
    </location>
</feature>
<feature type="transmembrane region" description="Helical" evidence="8">
    <location>
        <begin position="162"/>
        <end position="181"/>
    </location>
</feature>
<dbReference type="GO" id="GO:0005886">
    <property type="term" value="C:plasma membrane"/>
    <property type="evidence" value="ECO:0007669"/>
    <property type="project" value="UniProtKB-SubCell"/>
</dbReference>
<feature type="transmembrane region" description="Helical" evidence="8">
    <location>
        <begin position="237"/>
        <end position="258"/>
    </location>
</feature>
<evidence type="ECO:0000256" key="3">
    <source>
        <dbReference type="ARBA" id="ARBA00022448"/>
    </source>
</evidence>
<evidence type="ECO:0000313" key="9">
    <source>
        <dbReference type="EMBL" id="PLT54771.1"/>
    </source>
</evidence>
<accession>A0A2N5NHP2</accession>
<dbReference type="NCBIfam" id="TIGR00801">
    <property type="entry name" value="ncs2"/>
    <property type="match status" value="1"/>
</dbReference>
<dbReference type="GO" id="GO:0042907">
    <property type="term" value="F:xanthine transmembrane transporter activity"/>
    <property type="evidence" value="ECO:0007669"/>
    <property type="project" value="TreeGrafter"/>
</dbReference>
<reference evidence="9 10" key="1">
    <citation type="journal article" date="2017" name="Genome Med.">
        <title>A novel Ruminococcus gnavus clade enriched in inflammatory bowel disease patients.</title>
        <authorList>
            <person name="Hall A.B."/>
            <person name="Yassour M."/>
            <person name="Sauk J."/>
            <person name="Garner A."/>
            <person name="Jiang X."/>
            <person name="Arthur T."/>
            <person name="Lagoudas G.K."/>
            <person name="Vatanen T."/>
            <person name="Fornelos N."/>
            <person name="Wilson R."/>
            <person name="Bertha M."/>
            <person name="Cohen M."/>
            <person name="Garber J."/>
            <person name="Khalili H."/>
            <person name="Gevers D."/>
            <person name="Ananthakrishnan A.N."/>
            <person name="Kugathasan S."/>
            <person name="Lander E.S."/>
            <person name="Blainey P."/>
            <person name="Vlamakis H."/>
            <person name="Xavier R.J."/>
            <person name="Huttenhower C."/>
        </authorList>
    </citation>
    <scope>NUCLEOTIDE SEQUENCE [LARGE SCALE GENOMIC DNA]</scope>
    <source>
        <strain evidence="9 10">RJX1118</strain>
    </source>
</reference>
<keyword evidence="7 8" id="KW-0472">Membrane</keyword>
<feature type="transmembrane region" description="Helical" evidence="8">
    <location>
        <begin position="49"/>
        <end position="71"/>
    </location>
</feature>
<evidence type="ECO:0000256" key="2">
    <source>
        <dbReference type="ARBA" id="ARBA00008821"/>
    </source>
</evidence>
<keyword evidence="6 8" id="KW-1133">Transmembrane helix</keyword>
<dbReference type="PANTHER" id="PTHR42810:SF4">
    <property type="entry name" value="URIC ACID TRANSPORTER UACT"/>
    <property type="match status" value="1"/>
</dbReference>
<gene>
    <name evidence="9" type="ORF">CDL18_09385</name>
</gene>
<evidence type="ECO:0000256" key="8">
    <source>
        <dbReference type="SAM" id="Phobius"/>
    </source>
</evidence>
<feature type="transmembrane region" description="Helical" evidence="8">
    <location>
        <begin position="345"/>
        <end position="365"/>
    </location>
</feature>
<protein>
    <submittedName>
        <fullName evidence="9">Uracil-xanthine permease</fullName>
    </submittedName>
</protein>
<dbReference type="InterPro" id="IPR006043">
    <property type="entry name" value="NCS2"/>
</dbReference>
<keyword evidence="3" id="KW-0813">Transport</keyword>
<dbReference type="PANTHER" id="PTHR42810">
    <property type="entry name" value="PURINE PERMEASE C1399.01C-RELATED"/>
    <property type="match status" value="1"/>
</dbReference>
<feature type="transmembrane region" description="Helical" evidence="8">
    <location>
        <begin position="377"/>
        <end position="398"/>
    </location>
</feature>
<feature type="transmembrane region" description="Helical" evidence="8">
    <location>
        <begin position="193"/>
        <end position="217"/>
    </location>
</feature>
<dbReference type="NCBIfam" id="NF037981">
    <property type="entry name" value="NCS2_1"/>
    <property type="match status" value="1"/>
</dbReference>
<feature type="transmembrane region" description="Helical" evidence="8">
    <location>
        <begin position="101"/>
        <end position="121"/>
    </location>
</feature>
<feature type="transmembrane region" description="Helical" evidence="8">
    <location>
        <begin position="316"/>
        <end position="333"/>
    </location>
</feature>
<dbReference type="AlphaFoldDB" id="A0A2N5NHP2"/>
<evidence type="ECO:0000313" key="10">
    <source>
        <dbReference type="Proteomes" id="UP000234849"/>
    </source>
</evidence>
<evidence type="ECO:0000256" key="7">
    <source>
        <dbReference type="ARBA" id="ARBA00023136"/>
    </source>
</evidence>
<keyword evidence="5 8" id="KW-0812">Transmembrane</keyword>
<organism evidence="9 10">
    <name type="scientific">Mediterraneibacter gnavus</name>
    <name type="common">Ruminococcus gnavus</name>
    <dbReference type="NCBI Taxonomy" id="33038"/>
    <lineage>
        <taxon>Bacteria</taxon>
        <taxon>Bacillati</taxon>
        <taxon>Bacillota</taxon>
        <taxon>Clostridia</taxon>
        <taxon>Lachnospirales</taxon>
        <taxon>Lachnospiraceae</taxon>
        <taxon>Mediterraneibacter</taxon>
    </lineage>
</organism>
<dbReference type="EMBL" id="NIHM01000011">
    <property type="protein sequence ID" value="PLT54771.1"/>
    <property type="molecule type" value="Genomic_DNA"/>
</dbReference>
<comment type="subcellular location">
    <subcellularLocation>
        <location evidence="1">Cell membrane</location>
        <topology evidence="1">Multi-pass membrane protein</topology>
    </subcellularLocation>
</comment>
<evidence type="ECO:0000256" key="1">
    <source>
        <dbReference type="ARBA" id="ARBA00004651"/>
    </source>
</evidence>
<feature type="transmembrane region" description="Helical" evidence="8">
    <location>
        <begin position="128"/>
        <end position="150"/>
    </location>
</feature>
<dbReference type="Pfam" id="PF00860">
    <property type="entry name" value="Xan_ur_permease"/>
    <property type="match status" value="1"/>
</dbReference>
<comment type="similarity">
    <text evidence="2">Belongs to the nucleobase:cation symporter-2 (NCS2) (TC 2.A.40) family.</text>
</comment>
<dbReference type="Proteomes" id="UP000234849">
    <property type="component" value="Unassembled WGS sequence"/>
</dbReference>
<keyword evidence="4" id="KW-1003">Cell membrane</keyword>
<name>A0A2N5NHP2_MEDGN</name>
<dbReference type="RefSeq" id="WP_101879768.1">
    <property type="nucleotide sequence ID" value="NZ_NIHM01000011.1"/>
</dbReference>
<evidence type="ECO:0000256" key="4">
    <source>
        <dbReference type="ARBA" id="ARBA00022475"/>
    </source>
</evidence>
<comment type="caution">
    <text evidence="9">The sequence shown here is derived from an EMBL/GenBank/DDBJ whole genome shotgun (WGS) entry which is preliminary data.</text>
</comment>
<evidence type="ECO:0000256" key="5">
    <source>
        <dbReference type="ARBA" id="ARBA00022692"/>
    </source>
</evidence>
<evidence type="ECO:0000256" key="6">
    <source>
        <dbReference type="ARBA" id="ARBA00022989"/>
    </source>
</evidence>
<sequence length="431" mass="45723">MKAEYFDEKVGWTKTLLIGFQHVLTMCPGTIAVPLILAGALGLGEKETAFLVAANFFTSGIAILIQVIGIGKLAGSKYPIILGSSFAPLSPMILIGKEYGMQTLFGAVIASGAIIFILSFFMDQILKLFPQVVVGTFVTLIGITLAPTALRDLAGGEGSESFGSVENLILGTAVLIFIILVEKYAKGIWKSMSLLLGIVAGTIVGCGLHMVDFTSIAQAEVFQPVKPFYYGMPEFKIWPIFIMSIFCIINMIQCIGVFSVMDEIVGIQTDNKTKERGIRGQAAAQMVTGMFNSVPSTMFNENVSLIGLTKVKSRSVVAAAGIMIILAGIFPKISEVFTAVPKCVLGGATLALFGVITSSGISILSKLDFSKDNNFKIVGTSIAIGVGAAFASDVFVNIPNALQMVLSNGLFMVSISAIFLNLILNGKKAFS</sequence>